<feature type="region of interest" description="Disordered" evidence="2">
    <location>
        <begin position="992"/>
        <end position="1023"/>
    </location>
</feature>
<dbReference type="OrthoDB" id="444135at2759"/>
<dbReference type="InterPro" id="IPR001394">
    <property type="entry name" value="Peptidase_C19_UCH"/>
</dbReference>
<evidence type="ECO:0000259" key="4">
    <source>
        <dbReference type="PROSITE" id="PS51283"/>
    </source>
</evidence>
<dbReference type="FunCoup" id="A0A1Z5TU36">
    <property type="interactions" value="1490"/>
</dbReference>
<dbReference type="InterPro" id="IPR000073">
    <property type="entry name" value="AB_hydrolase_1"/>
</dbReference>
<dbReference type="InterPro" id="IPR006615">
    <property type="entry name" value="Pept_C19_DUSP"/>
</dbReference>
<feature type="region of interest" description="Disordered" evidence="2">
    <location>
        <begin position="555"/>
        <end position="604"/>
    </location>
</feature>
<feature type="compositionally biased region" description="Polar residues" evidence="2">
    <location>
        <begin position="688"/>
        <end position="701"/>
    </location>
</feature>
<dbReference type="Gene3D" id="3.40.50.1820">
    <property type="entry name" value="alpha/beta hydrolase"/>
    <property type="match status" value="1"/>
</dbReference>
<feature type="compositionally biased region" description="Polar residues" evidence="2">
    <location>
        <begin position="39"/>
        <end position="48"/>
    </location>
</feature>
<dbReference type="Pfam" id="PF00443">
    <property type="entry name" value="UCH"/>
    <property type="match status" value="1"/>
</dbReference>
<feature type="region of interest" description="Disordered" evidence="2">
    <location>
        <begin position="2065"/>
        <end position="2172"/>
    </location>
</feature>
<dbReference type="CDD" id="cd17039">
    <property type="entry name" value="Ubl_ubiquitin_like"/>
    <property type="match status" value="1"/>
</dbReference>
<feature type="compositionally biased region" description="Low complexity" evidence="2">
    <location>
        <begin position="667"/>
        <end position="676"/>
    </location>
</feature>
<feature type="region of interest" description="Disordered" evidence="2">
    <location>
        <begin position="2202"/>
        <end position="2228"/>
    </location>
</feature>
<dbReference type="PROSITE" id="PS00973">
    <property type="entry name" value="USP_2"/>
    <property type="match status" value="1"/>
</dbReference>
<feature type="region of interest" description="Disordered" evidence="2">
    <location>
        <begin position="1628"/>
        <end position="1763"/>
    </location>
</feature>
<feature type="compositionally biased region" description="Polar residues" evidence="2">
    <location>
        <begin position="642"/>
        <end position="666"/>
    </location>
</feature>
<feature type="compositionally biased region" description="Polar residues" evidence="2">
    <location>
        <begin position="2083"/>
        <end position="2101"/>
    </location>
</feature>
<dbReference type="GO" id="GO:0009086">
    <property type="term" value="P:methionine biosynthetic process"/>
    <property type="evidence" value="ECO:0007669"/>
    <property type="project" value="TreeGrafter"/>
</dbReference>
<feature type="region of interest" description="Disordered" evidence="2">
    <location>
        <begin position="1507"/>
        <end position="1578"/>
    </location>
</feature>
<dbReference type="GO" id="GO:0009092">
    <property type="term" value="P:homoserine metabolic process"/>
    <property type="evidence" value="ECO:0007669"/>
    <property type="project" value="TreeGrafter"/>
</dbReference>
<comment type="similarity">
    <text evidence="1">Belongs to the AB hydrolase superfamily. MetX family.</text>
</comment>
<dbReference type="PROSITE" id="PS51283">
    <property type="entry name" value="DUSP"/>
    <property type="match status" value="1"/>
</dbReference>
<feature type="compositionally biased region" description="Low complexity" evidence="2">
    <location>
        <begin position="1640"/>
        <end position="1653"/>
    </location>
</feature>
<feature type="region of interest" description="Disordered" evidence="2">
    <location>
        <begin position="1999"/>
        <end position="2037"/>
    </location>
</feature>
<dbReference type="GO" id="GO:0006535">
    <property type="term" value="P:cysteine biosynthetic process from serine"/>
    <property type="evidence" value="ECO:0007669"/>
    <property type="project" value="TreeGrafter"/>
</dbReference>
<dbReference type="Gene3D" id="3.30.2230.10">
    <property type="entry name" value="DUSP-like"/>
    <property type="match status" value="1"/>
</dbReference>
<feature type="region of interest" description="Disordered" evidence="2">
    <location>
        <begin position="18"/>
        <end position="70"/>
    </location>
</feature>
<feature type="region of interest" description="Disordered" evidence="2">
    <location>
        <begin position="912"/>
        <end position="952"/>
    </location>
</feature>
<dbReference type="STRING" id="1157616.A0A1Z5TU36"/>
<dbReference type="InterPro" id="IPR028889">
    <property type="entry name" value="USP"/>
</dbReference>
<dbReference type="PANTHER" id="PTHR32268">
    <property type="entry name" value="HOMOSERINE O-ACETYLTRANSFERASE"/>
    <property type="match status" value="1"/>
</dbReference>
<keyword evidence="6" id="KW-1185">Reference proteome</keyword>
<protein>
    <submittedName>
        <fullName evidence="5">Uncharacterized protein</fullName>
    </submittedName>
</protein>
<dbReference type="InterPro" id="IPR008220">
    <property type="entry name" value="HAT_MetX-like"/>
</dbReference>
<dbReference type="InterPro" id="IPR035927">
    <property type="entry name" value="DUSP-like_sf"/>
</dbReference>
<feature type="compositionally biased region" description="Polar residues" evidence="2">
    <location>
        <begin position="722"/>
        <end position="757"/>
    </location>
</feature>
<dbReference type="InParanoid" id="A0A1Z5TU36"/>
<dbReference type="VEuPathDB" id="FungiDB:BTJ68_00515"/>
<dbReference type="Pfam" id="PF00561">
    <property type="entry name" value="Abhydrolase_1"/>
    <property type="match status" value="1"/>
</dbReference>
<feature type="domain" description="USP" evidence="3">
    <location>
        <begin position="1139"/>
        <end position="1982"/>
    </location>
</feature>
<feature type="region of interest" description="Disordered" evidence="2">
    <location>
        <begin position="804"/>
        <end position="829"/>
    </location>
</feature>
<dbReference type="GO" id="GO:0004414">
    <property type="term" value="F:homoserine O-acetyltransferase activity"/>
    <property type="evidence" value="ECO:0007669"/>
    <property type="project" value="TreeGrafter"/>
</dbReference>
<dbReference type="PANTHER" id="PTHR32268:SF16">
    <property type="entry name" value="SERINE O-SUCCINYLTRANSFERASE"/>
    <property type="match status" value="1"/>
</dbReference>
<reference evidence="5 6" key="1">
    <citation type="submission" date="2017-01" db="EMBL/GenBank/DDBJ databases">
        <title>The recent genome duplication of the halophilic yeast Hortaea werneckii: insights from long-read sequencing.</title>
        <authorList>
            <person name="Sinha S."/>
            <person name="Flibotte S."/>
            <person name="Neira M."/>
            <person name="Lenassi M."/>
            <person name="Gostincar C."/>
            <person name="Stajich J.E."/>
            <person name="Nislow C.E."/>
        </authorList>
    </citation>
    <scope>NUCLEOTIDE SEQUENCE [LARGE SCALE GENOMIC DNA]</scope>
    <source>
        <strain evidence="5 6">EXF-2000</strain>
    </source>
</reference>
<sequence>MNASKSFTGLLQAIPRATRRTNPRTRCAPLRQPVYRNLHNGTKRSAQPASVPAAEEAIPDVPQSSNPQLAFPCLDNVEERTQKLSKRSMAGPEPSYTAGAHEKFHSDEPFLLDWGGVLPGFDIAYETWGTLNADKSNAILLHTGLSASSHAHSTEANPKPGWWERFIGPGGPLDTDKYFVICTNILGSCYGSTGPSSLDPVSKQPYATSFPILTVEDMVRAQFRLLDNMGINKLFASVGSSLGGMQSLAAGVLFKDRVPRIISVSGCARSHPYSIAMRHTQRQALMADNNWHSTRGNYYGGMPPHSGMKLARQIATVTYRSGPEWEKRFGRQRADPGKPPALCPDFLIETYLDHAGEKWCLEYDANSLLYISKAMDIFDLGKDHQDAMVKRRQENAGKLQGAMTEQVPQDTCNLVLPEQPYEEKESSSDIMAGTATSSAASPVELSEDLVKGMAPLRDTPTLVMGVASDILFPAFQQREIAETLRKVGNRRITHVELGEDRSLFGHDTFLLDLEGVGAFNIAQRDHFMLLTSITASSSQKRRRLAPFSDDPDVLLPDASFDTNSSPAAATSSSPVSQQPHFPVTSDAPSPTSSSTTHTATPPRAFPAHINEEIIQSRELAAAAQSDGGVSPSGQFAGIHIDSGSSMSGSENGHNESRALNSPSRTLSARSASPAKRSAADMEDVSGAGSDSAQHTEQSSASRLLGGQQGSANDAERSMEDAGNSTDSQSQGTVSNTADASAEGTVSTHTSTTSLQSDNPPPYSLPSIDEQVRRVMELMQASPKAGDRGQIVSKKWLDRVLARTTENANSSEYPKEAREGEIGPIDNSDIVPEGAFDEPILYTKDNRPFIALKPGLTDTQEFQILPESAFGDVVGWYGLKQGQKQVERIAHNTADPPAENIVYELYPPVLTIRRVPHPSNGDDKSSNANQTATGTLSDKQLRMRGQTSPDDAIHLVSSRNERFQGFLLRAKDAAGVPKERKVRLWRLLQPQNVAVDGPRDDQQSMPSPPQSRSTSPNTAAKPSDSALVLPHSEFKEMQVGTQLEHIDAKDQTDNDNYNGKSPIEIYGMFEDQTIVLEEQIGGPGGGEFESDGKRPKITLSKKTNGSKPSSTPGSGRTSPTLGSIATRGRTRRDGRTRGTVGLTNLGNTCYMNSALQCIRSVEELAVYFLRDKYKPEINTDNPLGHNGLMAKRYAELLQGIYADNASGSFTPSQFKKTLGNLQPLFSGYGQQDSQEFLSFLVDALHEDLNRIHKKPYLENPDSDDNTVHDPNAIIELGNTYRNNHRARNDSVAMDLFNGFYKNTMECPACDKVSVTFDPFSLVTLQLPMESSFQHTITYVPLRGAPINHAIDIDKNATIKMLKENIASKHAGASADRLWMVEVYNHKIYKLFENHHSLAEAGIQQNDHIFVFELDDVPTNVPEPSRKTLFGSSNVDRNVPGMESPKAERFAVPVFFRQPARHSGWETVMHPLFVTVSREEAKDYDIILKKILLAVAQITSRPILTEFDDNNVQADGETTANGTNQKSEPATENAVQVSDRSVPSEDGYLDVSMEKSDGADAATDERTVSGHSGPLKTNQVPAHFMDPRYYLSPALRNQLFTVNYAKSAEGAYCTGINSFEERRAGNMYDRVKAPSRRPSIQSSTSEASGTSSGSAPVDESEESDADEDEFGDKPDIVQGTVEENGQADTASDDDLPADPLDTQNQRGGRRRQPGKKDKFAKNRKGKPVTYSKKQRKAMNTRQQRPNGSGSLQSQQSLTGKNVPQDDNPYYIKLGEAIVLDWSPEAIDSLFGGDTSEDGEMRGTWLSSSNGSNLEFVPDPVLEAKKRRRDARKKNGITLEDCFAESGKREILSEDNAWYCNRCKEMRQAAKTLEIWTIPDILIVHLKRFGGNRSFRDKVDVFVDYPIDGLDMTEKIGLKEDGKEYLYDLFAVDNHYGGLGGGHYTALAKNFHDGQWYDYNDAMCSKVGEGKVHSPAAYLLFYRRRSDKPLGPPELQELVEQYRNPPQADSSGEAEDNVEAGEGKLGGPTSSLHGSSSGSIAAGAGTSGNALNTAAGGAAGAGNSLTTKQRVSQNNDDDPSDPPGSTHMQYGTSTWSFDALNQYQPDEADDKGTDRLLDNMNDDADSTMANQDLDDRDSALGDHNIDEFFDEWEGEPSGGSRGFTGANTPINDYEYSDDHSMYSSARMHQDGNALHLEDTGMIGSQAESPEAHEIRLNGDEMEGLTTHEKRE</sequence>
<feature type="compositionally biased region" description="Polar residues" evidence="2">
    <location>
        <begin position="1508"/>
        <end position="1539"/>
    </location>
</feature>
<organism evidence="5 6">
    <name type="scientific">Hortaea werneckii EXF-2000</name>
    <dbReference type="NCBI Taxonomy" id="1157616"/>
    <lineage>
        <taxon>Eukaryota</taxon>
        <taxon>Fungi</taxon>
        <taxon>Dikarya</taxon>
        <taxon>Ascomycota</taxon>
        <taxon>Pezizomycotina</taxon>
        <taxon>Dothideomycetes</taxon>
        <taxon>Dothideomycetidae</taxon>
        <taxon>Mycosphaerellales</taxon>
        <taxon>Teratosphaeriaceae</taxon>
        <taxon>Hortaea</taxon>
    </lineage>
</organism>
<dbReference type="InterPro" id="IPR029058">
    <property type="entry name" value="AB_hydrolase_fold"/>
</dbReference>
<dbReference type="EMBL" id="MUNK01000003">
    <property type="protein sequence ID" value="OTA39431.1"/>
    <property type="molecule type" value="Genomic_DNA"/>
</dbReference>
<feature type="compositionally biased region" description="Basic residues" evidence="2">
    <location>
        <begin position="1719"/>
        <end position="1736"/>
    </location>
</feature>
<dbReference type="InterPro" id="IPR018200">
    <property type="entry name" value="USP_CS"/>
</dbReference>
<dbReference type="PROSITE" id="PS50235">
    <property type="entry name" value="USP_3"/>
    <property type="match status" value="1"/>
</dbReference>
<feature type="compositionally biased region" description="Basic and acidic residues" evidence="2">
    <location>
        <begin position="2133"/>
        <end position="2143"/>
    </location>
</feature>
<evidence type="ECO:0000313" key="6">
    <source>
        <dbReference type="Proteomes" id="UP000194280"/>
    </source>
</evidence>
<dbReference type="Proteomes" id="UP000194280">
    <property type="component" value="Unassembled WGS sequence"/>
</dbReference>
<feature type="region of interest" description="Disordered" evidence="2">
    <location>
        <begin position="619"/>
        <end position="766"/>
    </location>
</feature>
<feature type="domain" description="DUSP" evidence="4">
    <location>
        <begin position="765"/>
        <end position="890"/>
    </location>
</feature>
<dbReference type="Gene3D" id="3.90.70.10">
    <property type="entry name" value="Cysteine proteinases"/>
    <property type="match status" value="2"/>
</dbReference>
<evidence type="ECO:0000256" key="2">
    <source>
        <dbReference type="SAM" id="MobiDB-lite"/>
    </source>
</evidence>
<evidence type="ECO:0000259" key="3">
    <source>
        <dbReference type="PROSITE" id="PS50235"/>
    </source>
</evidence>
<feature type="region of interest" description="Disordered" evidence="2">
    <location>
        <begin position="1078"/>
        <end position="1138"/>
    </location>
</feature>
<comment type="caution">
    <text evidence="5">The sequence shown here is derived from an EMBL/GenBank/DDBJ whole genome shotgun (WGS) entry which is preliminary data.</text>
</comment>
<name>A0A1Z5TU36_HORWE</name>
<feature type="compositionally biased region" description="Low complexity" evidence="2">
    <location>
        <begin position="1102"/>
        <end position="1126"/>
    </location>
</feature>
<feature type="compositionally biased region" description="Low complexity" evidence="2">
    <location>
        <begin position="1745"/>
        <end position="1755"/>
    </location>
</feature>
<feature type="region of interest" description="Disordered" evidence="2">
    <location>
        <begin position="81"/>
        <end position="100"/>
    </location>
</feature>
<feature type="compositionally biased region" description="Acidic residues" evidence="2">
    <location>
        <begin position="1656"/>
        <end position="1668"/>
    </location>
</feature>
<dbReference type="InterPro" id="IPR038765">
    <property type="entry name" value="Papain-like_cys_pep_sf"/>
</dbReference>
<feature type="compositionally biased region" description="Low complexity" evidence="2">
    <location>
        <begin position="1695"/>
        <end position="1704"/>
    </location>
</feature>
<dbReference type="NCBIfam" id="TIGR01392">
    <property type="entry name" value="homoserO_Ac_trn"/>
    <property type="match status" value="1"/>
</dbReference>
<dbReference type="Pfam" id="PF06337">
    <property type="entry name" value="DUSP"/>
    <property type="match status" value="1"/>
</dbReference>
<feature type="compositionally biased region" description="Low complexity" evidence="2">
    <location>
        <begin position="564"/>
        <end position="602"/>
    </location>
</feature>
<dbReference type="PROSITE" id="PS00972">
    <property type="entry name" value="USP_1"/>
    <property type="match status" value="1"/>
</dbReference>
<evidence type="ECO:0000256" key="1">
    <source>
        <dbReference type="ARBA" id="ARBA00006886"/>
    </source>
</evidence>
<evidence type="ECO:0000313" key="5">
    <source>
        <dbReference type="EMBL" id="OTA39431.1"/>
    </source>
</evidence>
<dbReference type="SUPFAM" id="SSF143791">
    <property type="entry name" value="DUSP-like"/>
    <property type="match status" value="1"/>
</dbReference>
<dbReference type="SUPFAM" id="SSF54001">
    <property type="entry name" value="Cysteine proteinases"/>
    <property type="match status" value="1"/>
</dbReference>
<dbReference type="GO" id="GO:0016579">
    <property type="term" value="P:protein deubiquitination"/>
    <property type="evidence" value="ECO:0007669"/>
    <property type="project" value="InterPro"/>
</dbReference>
<dbReference type="SUPFAM" id="SSF53474">
    <property type="entry name" value="alpha/beta-Hydrolases"/>
    <property type="match status" value="1"/>
</dbReference>
<dbReference type="HAMAP" id="MF_00296">
    <property type="entry name" value="MetX_acyltransf"/>
    <property type="match status" value="1"/>
</dbReference>
<dbReference type="GO" id="GO:0005739">
    <property type="term" value="C:mitochondrion"/>
    <property type="evidence" value="ECO:0007669"/>
    <property type="project" value="TreeGrafter"/>
</dbReference>
<proteinExistence type="inferred from homology"/>
<feature type="compositionally biased region" description="Polar residues" evidence="2">
    <location>
        <begin position="925"/>
        <end position="937"/>
    </location>
</feature>
<feature type="compositionally biased region" description="Low complexity" evidence="2">
    <location>
        <begin position="2024"/>
        <end position="2037"/>
    </location>
</feature>
<dbReference type="NCBIfam" id="NF001209">
    <property type="entry name" value="PRK00175.1"/>
    <property type="match status" value="1"/>
</dbReference>
<feature type="compositionally biased region" description="Basic and acidic residues" evidence="2">
    <location>
        <begin position="2206"/>
        <end position="2215"/>
    </location>
</feature>
<dbReference type="GO" id="GO:0004843">
    <property type="term" value="F:cysteine-type deubiquitinase activity"/>
    <property type="evidence" value="ECO:0007669"/>
    <property type="project" value="InterPro"/>
</dbReference>
<dbReference type="GO" id="GO:0009001">
    <property type="term" value="F:serine O-acetyltransferase activity"/>
    <property type="evidence" value="ECO:0007669"/>
    <property type="project" value="TreeGrafter"/>
</dbReference>
<feature type="compositionally biased region" description="Basic and acidic residues" evidence="2">
    <location>
        <begin position="1550"/>
        <end position="1566"/>
    </location>
</feature>
<accession>A0A1Z5TU36</accession>
<gene>
    <name evidence="5" type="ORF">BTJ68_00515</name>
</gene>